<reference evidence="8 9" key="1">
    <citation type="submission" date="2015-02" db="EMBL/GenBank/DDBJ databases">
        <title>Draft genome sequence of Pseudomonas stutzeri NT0128 isolated from wheat (Triticum turgidum) rhizosphere.</title>
        <authorList>
            <person name="Tovi N."/>
            <person name="Frenk S."/>
            <person name="Hadar Y."/>
            <person name="Minz D."/>
        </authorList>
    </citation>
    <scope>NUCLEOTIDE SEQUENCE [LARGE SCALE GENOMIC DNA]</scope>
    <source>
        <strain evidence="8 9">NT0128</strain>
    </source>
</reference>
<evidence type="ECO:0000259" key="7">
    <source>
        <dbReference type="PROSITE" id="PS51462"/>
    </source>
</evidence>
<keyword evidence="3" id="KW-0479">Metal-binding</keyword>
<dbReference type="RefSeq" id="WP_045162931.1">
    <property type="nucleotide sequence ID" value="NZ_JYHV01000026.1"/>
</dbReference>
<dbReference type="PROSITE" id="PS51186">
    <property type="entry name" value="GNAT"/>
    <property type="match status" value="1"/>
</dbReference>
<dbReference type="PANTHER" id="PTHR43758">
    <property type="entry name" value="7,8-DIHYDRO-8-OXOGUANINE TRIPHOSPHATASE"/>
    <property type="match status" value="1"/>
</dbReference>
<evidence type="ECO:0000256" key="4">
    <source>
        <dbReference type="ARBA" id="ARBA00022801"/>
    </source>
</evidence>
<dbReference type="GO" id="GO:0016818">
    <property type="term" value="F:hydrolase activity, acting on acid anhydrides, in phosphorus-containing anhydrides"/>
    <property type="evidence" value="ECO:0007669"/>
    <property type="project" value="TreeGrafter"/>
</dbReference>
<feature type="domain" description="Nudix hydrolase" evidence="7">
    <location>
        <begin position="145"/>
        <end position="272"/>
    </location>
</feature>
<dbReference type="InterPro" id="IPR016181">
    <property type="entry name" value="Acyl_CoA_acyltransferase"/>
</dbReference>
<dbReference type="SUPFAM" id="SSF55729">
    <property type="entry name" value="Acyl-CoA N-acyltransferases (Nat)"/>
    <property type="match status" value="1"/>
</dbReference>
<organism evidence="8 9">
    <name type="scientific">Stutzerimonas stutzeri</name>
    <name type="common">Pseudomonas stutzeri</name>
    <dbReference type="NCBI Taxonomy" id="316"/>
    <lineage>
        <taxon>Bacteria</taxon>
        <taxon>Pseudomonadati</taxon>
        <taxon>Pseudomonadota</taxon>
        <taxon>Gammaproteobacteria</taxon>
        <taxon>Pseudomonadales</taxon>
        <taxon>Pseudomonadaceae</taxon>
        <taxon>Stutzerimonas</taxon>
    </lineage>
</organism>
<evidence type="ECO:0000313" key="8">
    <source>
        <dbReference type="EMBL" id="KJH80900.1"/>
    </source>
</evidence>
<dbReference type="CDD" id="cd04690">
    <property type="entry name" value="NUDIX_Hydrolase"/>
    <property type="match status" value="1"/>
</dbReference>
<dbReference type="GO" id="GO:0046872">
    <property type="term" value="F:metal ion binding"/>
    <property type="evidence" value="ECO:0007669"/>
    <property type="project" value="UniProtKB-KW"/>
</dbReference>
<evidence type="ECO:0000256" key="2">
    <source>
        <dbReference type="ARBA" id="ARBA00005582"/>
    </source>
</evidence>
<comment type="cofactor">
    <cofactor evidence="1">
        <name>Mg(2+)</name>
        <dbReference type="ChEBI" id="CHEBI:18420"/>
    </cofactor>
</comment>
<dbReference type="GO" id="GO:0016747">
    <property type="term" value="F:acyltransferase activity, transferring groups other than amino-acyl groups"/>
    <property type="evidence" value="ECO:0007669"/>
    <property type="project" value="InterPro"/>
</dbReference>
<evidence type="ECO:0000256" key="5">
    <source>
        <dbReference type="ARBA" id="ARBA00022842"/>
    </source>
</evidence>
<dbReference type="InterPro" id="IPR000182">
    <property type="entry name" value="GNAT_dom"/>
</dbReference>
<comment type="similarity">
    <text evidence="2">Belongs to the Nudix hydrolase family.</text>
</comment>
<dbReference type="Gene3D" id="3.90.79.10">
    <property type="entry name" value="Nucleoside Triphosphate Pyrophosphohydrolase"/>
    <property type="match status" value="1"/>
</dbReference>
<dbReference type="InterPro" id="IPR020084">
    <property type="entry name" value="NUDIX_hydrolase_CS"/>
</dbReference>
<dbReference type="OrthoDB" id="9801098at2"/>
<keyword evidence="5" id="KW-0460">Magnesium</keyword>
<evidence type="ECO:0000256" key="3">
    <source>
        <dbReference type="ARBA" id="ARBA00022723"/>
    </source>
</evidence>
<sequence length="279" mass="31637">MSELQLRRLSIACHPLLNKFYRAHGTHMRVPARARCWVAGHPDIVAGLCLSPVDDGHWLTGLLVAPSRRDQGLAKRLVTRVLAECGGPVWLFCEPKLMAFYQHLGFSEATTLPEALASRLHRYNRNKTLMALWHDNERDRMTSTVLKIATACLLDDSGRVLVVRKRGTRLFMLPGGKIEPGEIPLQALKRELREELDLAIEASQLRSLGHFQARAANEPDHWVQADVFVGRLVDKVRVQAEIEALDWLELQAQQQEHLAPLLREQVLPALIQRLAEERN</sequence>
<keyword evidence="4 8" id="KW-0378">Hydrolase</keyword>
<gene>
    <name evidence="8" type="ORF">UF78_14590</name>
</gene>
<dbReference type="InterPro" id="IPR015797">
    <property type="entry name" value="NUDIX_hydrolase-like_dom_sf"/>
</dbReference>
<comment type="caution">
    <text evidence="8">The sequence shown here is derived from an EMBL/GenBank/DDBJ whole genome shotgun (WGS) entry which is preliminary data.</text>
</comment>
<evidence type="ECO:0000256" key="1">
    <source>
        <dbReference type="ARBA" id="ARBA00001946"/>
    </source>
</evidence>
<name>A0A0D9AIN7_STUST</name>
<dbReference type="CDD" id="cd04301">
    <property type="entry name" value="NAT_SF"/>
    <property type="match status" value="1"/>
</dbReference>
<protein>
    <submittedName>
        <fullName evidence="8">NTP pyrophosphohydrolase</fullName>
    </submittedName>
</protein>
<dbReference type="EMBL" id="JYHV01000026">
    <property type="protein sequence ID" value="KJH80900.1"/>
    <property type="molecule type" value="Genomic_DNA"/>
</dbReference>
<dbReference type="InterPro" id="IPR000086">
    <property type="entry name" value="NUDIX_hydrolase_dom"/>
</dbReference>
<dbReference type="Proteomes" id="UP000032487">
    <property type="component" value="Unassembled WGS sequence"/>
</dbReference>
<dbReference type="PATRIC" id="fig|316.101.peg.4359"/>
<dbReference type="PANTHER" id="PTHR43758:SF8">
    <property type="entry name" value="8-OXO-DGTP DIPHOSPHATASE YTKD-RELATED"/>
    <property type="match status" value="1"/>
</dbReference>
<feature type="domain" description="N-acetyltransferase" evidence="6">
    <location>
        <begin position="1"/>
        <end position="135"/>
    </location>
</feature>
<evidence type="ECO:0000259" key="6">
    <source>
        <dbReference type="PROSITE" id="PS51186"/>
    </source>
</evidence>
<dbReference type="PROSITE" id="PS00893">
    <property type="entry name" value="NUDIX_BOX"/>
    <property type="match status" value="1"/>
</dbReference>
<accession>A0A0D9AIN7</accession>
<dbReference type="Pfam" id="PF13508">
    <property type="entry name" value="Acetyltransf_7"/>
    <property type="match status" value="1"/>
</dbReference>
<dbReference type="AlphaFoldDB" id="A0A0D9AIN7"/>
<dbReference type="Gene3D" id="3.40.630.30">
    <property type="match status" value="1"/>
</dbReference>
<evidence type="ECO:0000313" key="9">
    <source>
        <dbReference type="Proteomes" id="UP000032487"/>
    </source>
</evidence>
<dbReference type="PROSITE" id="PS51462">
    <property type="entry name" value="NUDIX"/>
    <property type="match status" value="1"/>
</dbReference>
<dbReference type="SUPFAM" id="SSF55811">
    <property type="entry name" value="Nudix"/>
    <property type="match status" value="1"/>
</dbReference>
<proteinExistence type="inferred from homology"/>
<dbReference type="Pfam" id="PF00293">
    <property type="entry name" value="NUDIX"/>
    <property type="match status" value="1"/>
</dbReference>
<dbReference type="GO" id="GO:0005737">
    <property type="term" value="C:cytoplasm"/>
    <property type="evidence" value="ECO:0007669"/>
    <property type="project" value="TreeGrafter"/>
</dbReference>